<dbReference type="InterPro" id="IPR027417">
    <property type="entry name" value="P-loop_NTPase"/>
</dbReference>
<proteinExistence type="predicted"/>
<dbReference type="InterPro" id="IPR011646">
    <property type="entry name" value="KAP_P-loop"/>
</dbReference>
<organism evidence="2 3">
    <name type="scientific">Joostella atrarenae</name>
    <dbReference type="NCBI Taxonomy" id="679257"/>
    <lineage>
        <taxon>Bacteria</taxon>
        <taxon>Pseudomonadati</taxon>
        <taxon>Bacteroidota</taxon>
        <taxon>Flavobacteriia</taxon>
        <taxon>Flavobacteriales</taxon>
        <taxon>Flavobacteriaceae</taxon>
        <taxon>Joostella</taxon>
    </lineage>
</organism>
<comment type="caution">
    <text evidence="2">The sequence shown here is derived from an EMBL/GenBank/DDBJ whole genome shotgun (WGS) entry which is preliminary data.</text>
</comment>
<dbReference type="Proteomes" id="UP000829517">
    <property type="component" value="Unassembled WGS sequence"/>
</dbReference>
<dbReference type="SUPFAM" id="SSF52540">
    <property type="entry name" value="P-loop containing nucleoside triphosphate hydrolases"/>
    <property type="match status" value="1"/>
</dbReference>
<sequence>MDFILMFTAVHILVLNRYKKRDVESKSLKGSKEEECFFIEDRVYDGEIDNELILKNLLGRLNGFMPDSSFSIGVNASWGYGKSTFLNRFYYKYKQENKEGIIFWYNIWRNKDSEAIIDNFFSELSNNLSPYSGEISNEVDKYVNAILHITPNGIGKAIEAGKSIFVEESSLEVRFNRIKNAIKKIDRQIVILLDDLDRLEKNEILATYKLIRTLSNFNNVIFISGYDVNYLELILGTEKKYFSDKIFQTIINLLPHEPLKINDKLFKYLEVNFPKHDAYDDKNESIRISFSNLSHILKDESESIPSCIEKLNIGFERISFNSFLRTDRDIKRFINEIKFILVNKGLIENINIPEYLLLKLLSFKYRFIDAEFIIKLENVLDDFGGNINDVGVNPMHLSDDKFKILKDDQIEKLRCFLCAKNFKNEDIYVILASLWILFKERDEEYYRNNRTSITNHFMLPFYLRNGIVSGHYTLSDFKKVIEKGKLVLLTKELSLIEDKQVSTKALIELRELLRKINVSKKEILEDILNAANEGLFSNYNPDQNQLMIDILDRANNNIFDGKESDFINYIKEYTLRFETTFVDLLLSDLNLNLKRQESNFYKKNEYIEYKNYQVFKPYIKDILISKLKRNIKKGSYISISRSYHSLIERIILNYKVLKPIEVNKILREDIEKRSYFYLDNGMFDFNEESGNEAPSDYAKYVTSIWLPHIFSNEKELQKSLDNPKNKEIYENFIIMGWQNYYEFLLHIDISTYNNKQKERLEQNKKLFEKFKKKGYNSLDYREY</sequence>
<dbReference type="Gene3D" id="3.40.50.300">
    <property type="entry name" value="P-loop containing nucleotide triphosphate hydrolases"/>
    <property type="match status" value="1"/>
</dbReference>
<dbReference type="Pfam" id="PF07693">
    <property type="entry name" value="KAP_NTPase"/>
    <property type="match status" value="1"/>
</dbReference>
<protein>
    <recommendedName>
        <fullName evidence="1">KAP NTPase domain-containing protein</fullName>
    </recommendedName>
</protein>
<keyword evidence="3" id="KW-1185">Reference proteome</keyword>
<evidence type="ECO:0000313" key="2">
    <source>
        <dbReference type="EMBL" id="MCF8716455.1"/>
    </source>
</evidence>
<gene>
    <name evidence="2" type="ORF">JM658_16635</name>
</gene>
<accession>A0ABS9J7Q0</accession>
<evidence type="ECO:0000259" key="1">
    <source>
        <dbReference type="Pfam" id="PF07693"/>
    </source>
</evidence>
<feature type="domain" description="KAP NTPase" evidence="1">
    <location>
        <begin position="52"/>
        <end position="339"/>
    </location>
</feature>
<evidence type="ECO:0000313" key="3">
    <source>
        <dbReference type="Proteomes" id="UP000829517"/>
    </source>
</evidence>
<name>A0ABS9J7Q0_9FLAO</name>
<reference evidence="2 3" key="1">
    <citation type="submission" date="2021-01" db="EMBL/GenBank/DDBJ databases">
        <title>Genome sequencing of Joostella atrarenae M1-2 (= KCTC 23194).</title>
        <authorList>
            <person name="Zakaria M.R."/>
            <person name="Lam M.Q."/>
            <person name="Chong C.S."/>
        </authorList>
    </citation>
    <scope>NUCLEOTIDE SEQUENCE [LARGE SCALE GENOMIC DNA]</scope>
    <source>
        <strain evidence="2 3">M1-2</strain>
    </source>
</reference>
<dbReference type="EMBL" id="JAETXX010000021">
    <property type="protein sequence ID" value="MCF8716455.1"/>
    <property type="molecule type" value="Genomic_DNA"/>
</dbReference>